<sequence length="341" mass="39672">MTKNKITYYLGAGVSVDTIPVVEKFTDDMDSIAGLIDHFIHGGKSHSAKDPNLYFKEDGKSRYKLYEDLKSLKSILSEHASFDTYARIQYLRKNYQDLKRLKYMLSLYLILLQLMKKTNKRYESFLASIAEVDDNSSKLSLPENVNFISWNYDMQLEKAITELMGHEAHNTVYQILNVMPSIYNVLKEENPFLIKLNGTASFHYIFDQSRDFVEYLFSKRNFNGIKELLNYYEDIIANPLMNAPFAFSWEREDSMVESCREKAKELMSQTNILVTIGYSFPVFNRKIDRELLNMGKNITKIYVQNLDNSGIIVRLSSLIDRPIDIVSITDVSQFYIPFELV</sequence>
<proteinExistence type="predicted"/>
<comment type="caution">
    <text evidence="1">The sequence shown here is derived from an EMBL/GenBank/DDBJ whole genome shotgun (WGS) entry which is preliminary data.</text>
</comment>
<dbReference type="EMBL" id="RQHS01000012">
    <property type="protein sequence ID" value="TGN00020.1"/>
    <property type="molecule type" value="Genomic_DNA"/>
</dbReference>
<dbReference type="RefSeq" id="WP_135756486.1">
    <property type="nucleotide sequence ID" value="NZ_RQHS01000012.1"/>
</dbReference>
<evidence type="ECO:0000313" key="1">
    <source>
        <dbReference type="EMBL" id="TGN00020.1"/>
    </source>
</evidence>
<keyword evidence="2" id="KW-1185">Reference proteome</keyword>
<protein>
    <recommendedName>
        <fullName evidence="3">SIR2-like domain-containing protein</fullName>
    </recommendedName>
</protein>
<organism evidence="1 2">
    <name type="scientific">Leptospira dzoumogneensis</name>
    <dbReference type="NCBI Taxonomy" id="2484904"/>
    <lineage>
        <taxon>Bacteria</taxon>
        <taxon>Pseudomonadati</taxon>
        <taxon>Spirochaetota</taxon>
        <taxon>Spirochaetia</taxon>
        <taxon>Leptospirales</taxon>
        <taxon>Leptospiraceae</taxon>
        <taxon>Leptospira</taxon>
    </lineage>
</organism>
<reference evidence="1" key="1">
    <citation type="journal article" date="2019" name="PLoS Negl. Trop. Dis.">
        <title>Revisiting the worldwide diversity of Leptospira species in the environment.</title>
        <authorList>
            <person name="Vincent A.T."/>
            <person name="Schiettekatte O."/>
            <person name="Bourhy P."/>
            <person name="Veyrier F.J."/>
            <person name="Picardeau M."/>
        </authorList>
    </citation>
    <scope>NUCLEOTIDE SEQUENCE [LARGE SCALE GENOMIC DNA]</scope>
    <source>
        <strain evidence="1">201601113</strain>
    </source>
</reference>
<dbReference type="OrthoDB" id="319293at2"/>
<gene>
    <name evidence="1" type="ORF">EHR06_07825</name>
</gene>
<accession>A0A4Z1AL09</accession>
<evidence type="ECO:0000313" key="2">
    <source>
        <dbReference type="Proteomes" id="UP000297241"/>
    </source>
</evidence>
<dbReference type="Proteomes" id="UP000297241">
    <property type="component" value="Unassembled WGS sequence"/>
</dbReference>
<dbReference type="AlphaFoldDB" id="A0A4Z1AL09"/>
<evidence type="ECO:0008006" key="3">
    <source>
        <dbReference type="Google" id="ProtNLM"/>
    </source>
</evidence>
<name>A0A4Z1AL09_9LEPT</name>